<dbReference type="EMBL" id="JBDJPC010000006">
    <property type="protein sequence ID" value="KAL1498396.1"/>
    <property type="molecule type" value="Genomic_DNA"/>
</dbReference>
<dbReference type="Proteomes" id="UP001566132">
    <property type="component" value="Unassembled WGS sequence"/>
</dbReference>
<evidence type="ECO:0000313" key="1">
    <source>
        <dbReference type="EMBL" id="KAL1498396.1"/>
    </source>
</evidence>
<reference evidence="1 2" key="1">
    <citation type="submission" date="2024-05" db="EMBL/GenBank/DDBJ databases">
        <title>Genetic variation in Jamaican populations of the coffee berry borer (Hypothenemus hampei).</title>
        <authorList>
            <person name="Errbii M."/>
            <person name="Myrie A."/>
        </authorList>
    </citation>
    <scope>NUCLEOTIDE SEQUENCE [LARGE SCALE GENOMIC DNA]</scope>
    <source>
        <strain evidence="1">JA-Hopewell-2020-01-JO</strain>
        <tissue evidence="1">Whole body</tissue>
    </source>
</reference>
<comment type="caution">
    <text evidence="1">The sequence shown here is derived from an EMBL/GenBank/DDBJ whole genome shotgun (WGS) entry which is preliminary data.</text>
</comment>
<organism evidence="1 2">
    <name type="scientific">Hypothenemus hampei</name>
    <name type="common">Coffee berry borer</name>
    <dbReference type="NCBI Taxonomy" id="57062"/>
    <lineage>
        <taxon>Eukaryota</taxon>
        <taxon>Metazoa</taxon>
        <taxon>Ecdysozoa</taxon>
        <taxon>Arthropoda</taxon>
        <taxon>Hexapoda</taxon>
        <taxon>Insecta</taxon>
        <taxon>Pterygota</taxon>
        <taxon>Neoptera</taxon>
        <taxon>Endopterygota</taxon>
        <taxon>Coleoptera</taxon>
        <taxon>Polyphaga</taxon>
        <taxon>Cucujiformia</taxon>
        <taxon>Curculionidae</taxon>
        <taxon>Scolytinae</taxon>
        <taxon>Hypothenemus</taxon>
    </lineage>
</organism>
<keyword evidence="2" id="KW-1185">Reference proteome</keyword>
<protein>
    <submittedName>
        <fullName evidence="1">Uncharacterized protein</fullName>
    </submittedName>
</protein>
<dbReference type="AlphaFoldDB" id="A0ABD1EPY0"/>
<sequence length="81" mass="9725">MSSAVESIHTIELFYLQALVQYPEEDFQIGFGLDETFRLERKKNERIKMDLQRRGHQTSLSNNQNKARLYWRCYFNAVTCF</sequence>
<name>A0ABD1EPY0_HYPHA</name>
<gene>
    <name evidence="1" type="ORF">ABEB36_009203</name>
</gene>
<accession>A0ABD1EPY0</accession>
<proteinExistence type="predicted"/>
<evidence type="ECO:0000313" key="2">
    <source>
        <dbReference type="Proteomes" id="UP001566132"/>
    </source>
</evidence>